<dbReference type="InterPro" id="IPR050672">
    <property type="entry name" value="FBXO45-Fsn/SPSB_families"/>
</dbReference>
<evidence type="ECO:0000259" key="1">
    <source>
        <dbReference type="PROSITE" id="PS50188"/>
    </source>
</evidence>
<feature type="domain" description="B30.2/SPRY" evidence="1">
    <location>
        <begin position="136"/>
        <end position="316"/>
    </location>
</feature>
<dbReference type="EMBL" id="CAKKTJ010000095">
    <property type="protein sequence ID" value="CAH0474074.1"/>
    <property type="molecule type" value="Genomic_DNA"/>
</dbReference>
<dbReference type="Gene3D" id="2.60.120.920">
    <property type="match status" value="1"/>
</dbReference>
<reference evidence="2" key="1">
    <citation type="submission" date="2021-11" db="EMBL/GenBank/DDBJ databases">
        <authorList>
            <person name="Islam A."/>
            <person name="Islam S."/>
            <person name="Flora M.S."/>
            <person name="Rahman M."/>
            <person name="Ziaur R.M."/>
            <person name="Epstein J.H."/>
            <person name="Hassan M."/>
            <person name="Klassen M."/>
            <person name="Woodard K."/>
            <person name="Webb A."/>
            <person name="Webby R.J."/>
            <person name="El Zowalaty M.E."/>
        </authorList>
    </citation>
    <scope>NUCLEOTIDE SEQUENCE</scope>
    <source>
        <strain evidence="2">Pbs3</strain>
    </source>
</reference>
<dbReference type="InterPro" id="IPR001870">
    <property type="entry name" value="B30.2/SPRY"/>
</dbReference>
<dbReference type="InterPro" id="IPR013320">
    <property type="entry name" value="ConA-like_dom_sf"/>
</dbReference>
<dbReference type="Pfam" id="PF00622">
    <property type="entry name" value="SPRY"/>
    <property type="match status" value="1"/>
</dbReference>
<dbReference type="PROSITE" id="PS50188">
    <property type="entry name" value="B302_SPRY"/>
    <property type="match status" value="1"/>
</dbReference>
<protein>
    <recommendedName>
        <fullName evidence="1">B30.2/SPRY domain-containing protein</fullName>
    </recommendedName>
</protein>
<dbReference type="PANTHER" id="PTHR12245:SF5">
    <property type="entry name" value="SPRY DOMAIN-CONTAINING SOCS BOX PROTEIN 3"/>
    <property type="match status" value="1"/>
</dbReference>
<dbReference type="AlphaFoldDB" id="A0AAU9KNX8"/>
<dbReference type="SUPFAM" id="SSF49899">
    <property type="entry name" value="Concanavalin A-like lectins/glucanases"/>
    <property type="match status" value="1"/>
</dbReference>
<dbReference type="PANTHER" id="PTHR12245">
    <property type="entry name" value="SPRY DOMAIN CONTAINING SOCS BOX PROTEIN"/>
    <property type="match status" value="1"/>
</dbReference>
<evidence type="ECO:0000313" key="2">
    <source>
        <dbReference type="EMBL" id="CAH0474074.1"/>
    </source>
</evidence>
<accession>A0AAU9KNX8</accession>
<sequence>MAPPLPSSLAYHSSPLQRVATPFGYGSLHEPNEESSVVSTPEEIDSNSHQGFAHVEFPWGHAYVHTDQVATIPVFTFYALSKTKPIKFTLPFALTSLGQEMVDAVRCQLDLGPNIAVALVQTDSVCKHEIQPHVKLGDSTIGAGPKHPVLVLQTPMVQFDKNKCSFYMILQENNMQAVQIAKGCGSVMGNCQLTCGIKYWEVKLISARGGDGVFVGIASTELALNTSILSRGMFWGISCATGHKFHNTIEYYADPCKDEDVVGILLDMEYGRLTFYVNGRNLGVAFCGIRAKRLCPVFSLTFIGQTIKLLPTASPPMP</sequence>
<proteinExistence type="predicted"/>
<dbReference type="Proteomes" id="UP001160483">
    <property type="component" value="Unassembled WGS sequence"/>
</dbReference>
<organism evidence="2 3">
    <name type="scientific">Peronospora belbahrii</name>
    <dbReference type="NCBI Taxonomy" id="622444"/>
    <lineage>
        <taxon>Eukaryota</taxon>
        <taxon>Sar</taxon>
        <taxon>Stramenopiles</taxon>
        <taxon>Oomycota</taxon>
        <taxon>Peronosporomycetes</taxon>
        <taxon>Peronosporales</taxon>
        <taxon>Peronosporaceae</taxon>
        <taxon>Peronospora</taxon>
    </lineage>
</organism>
<name>A0AAU9KNX8_9STRA</name>
<dbReference type="InterPro" id="IPR003877">
    <property type="entry name" value="SPRY_dom"/>
</dbReference>
<comment type="caution">
    <text evidence="2">The sequence shown here is derived from an EMBL/GenBank/DDBJ whole genome shotgun (WGS) entry which is preliminary data.</text>
</comment>
<dbReference type="CDD" id="cd11709">
    <property type="entry name" value="SPRY"/>
    <property type="match status" value="1"/>
</dbReference>
<gene>
    <name evidence="2" type="ORF">PBS003_LOCUS942</name>
</gene>
<dbReference type="InterPro" id="IPR043136">
    <property type="entry name" value="B30.2/SPRY_sf"/>
</dbReference>
<dbReference type="SMART" id="SM00449">
    <property type="entry name" value="SPRY"/>
    <property type="match status" value="1"/>
</dbReference>
<evidence type="ECO:0000313" key="3">
    <source>
        <dbReference type="Proteomes" id="UP001160483"/>
    </source>
</evidence>